<keyword evidence="8" id="KW-1185">Reference proteome</keyword>
<feature type="region of interest" description="Disordered" evidence="5">
    <location>
        <begin position="450"/>
        <end position="507"/>
    </location>
</feature>
<feature type="compositionally biased region" description="Basic and acidic residues" evidence="5">
    <location>
        <begin position="12"/>
        <end position="27"/>
    </location>
</feature>
<feature type="region of interest" description="Disordered" evidence="5">
    <location>
        <begin position="545"/>
        <end position="637"/>
    </location>
</feature>
<dbReference type="GO" id="GO:0033186">
    <property type="term" value="C:CAF-1 complex"/>
    <property type="evidence" value="ECO:0007669"/>
    <property type="project" value="TreeGrafter"/>
</dbReference>
<gene>
    <name evidence="7" type="ORF">B0H63DRAFT_512534</name>
</gene>
<dbReference type="Proteomes" id="UP001285441">
    <property type="component" value="Unassembled WGS sequence"/>
</dbReference>
<evidence type="ECO:0000313" key="7">
    <source>
        <dbReference type="EMBL" id="KAK3378478.1"/>
    </source>
</evidence>
<feature type="compositionally biased region" description="Basic and acidic residues" evidence="5">
    <location>
        <begin position="38"/>
        <end position="50"/>
    </location>
</feature>
<feature type="compositionally biased region" description="Basic and acidic residues" evidence="5">
    <location>
        <begin position="258"/>
        <end position="267"/>
    </location>
</feature>
<dbReference type="AlphaFoldDB" id="A0AAE0NCL7"/>
<dbReference type="GO" id="GO:0006281">
    <property type="term" value="P:DNA repair"/>
    <property type="evidence" value="ECO:0007669"/>
    <property type="project" value="UniProtKB-KW"/>
</dbReference>
<evidence type="ECO:0000256" key="3">
    <source>
        <dbReference type="ARBA" id="ARBA00023204"/>
    </source>
</evidence>
<dbReference type="InterPro" id="IPR022043">
    <property type="entry name" value="CAF1A_DD"/>
</dbReference>
<accession>A0AAE0NCL7</accession>
<proteinExistence type="predicted"/>
<protein>
    <submittedName>
        <fullName evidence="7">Chromatin assembly factor 1 subunit A-domain-containing protein</fullName>
    </submittedName>
</protein>
<feature type="compositionally biased region" description="Low complexity" evidence="5">
    <location>
        <begin position="556"/>
        <end position="592"/>
    </location>
</feature>
<keyword evidence="4" id="KW-0539">Nucleus</keyword>
<evidence type="ECO:0000256" key="5">
    <source>
        <dbReference type="SAM" id="MobiDB-lite"/>
    </source>
</evidence>
<keyword evidence="3" id="KW-0234">DNA repair</keyword>
<dbReference type="PANTHER" id="PTHR15272:SF0">
    <property type="entry name" value="CHROMATIN ASSEMBLY FACTOR 1 SUBUNIT A"/>
    <property type="match status" value="1"/>
</dbReference>
<evidence type="ECO:0000256" key="4">
    <source>
        <dbReference type="ARBA" id="ARBA00023242"/>
    </source>
</evidence>
<dbReference type="GO" id="GO:0005634">
    <property type="term" value="C:nucleus"/>
    <property type="evidence" value="ECO:0007669"/>
    <property type="project" value="UniProtKB-SubCell"/>
</dbReference>
<sequence>MPRFITPQEPETSARKRSHEDFMHQESDDPACFGVTGRGHDDISLSDKENGTATKVLSVVASPVKCNPDARDATSSPLTSPSPSPPPTSTSIPTRTQTQTTLAFTKAPASASTGLRLKAPPAATKGSKPAPKSSATEPPSKKKKLTEEELKAKAKADEERRQERENKKREKEEADKRKLEEKAAKEKEKAAKAEEKATKEKERAAKAEEKAEKDAVKKRLAEEREKKKREKEEEEAKKAKSQLKLTNMFTKTLSLTPGKEKPKIKAEDVDDSSPAGTPSKTKPNDVSLYEKMFKPFFLKDNVTLARNPFEMDEETKEAKAKILDEYTDGKRGEFILEPFNPLEALQIPYRLPRGRVYPSVRKIMAEYHGESSSKPIDLTTESQNARFRSTREALKLVPVKTLKFREDVRPPYIGTITGLPSGVASLRKLAKNPLAKDLLPLDYDYDSEAEWQEEDGEDIEDMDDDEDDGDNDEDMDDFLDDSNDVGPGRLAFSGGMEPESTGLCWENGKRYNEPAKLFKYRMEFILESLDHHLGIDPFSTEYWGKPKSQKGKGNESSTTSASASAPVPASKAGANSSSKTASKAASKAAPAAPRLPGTSKYTSTSPANPMAPPPAPKDVFQALTEGNTAKKPALSEEAEQELREMLISNPKLSKVGCIEFFSANHPQFSKPMIKASFENLTITGQKGKMWKIKGT</sequence>
<name>A0AAE0NCL7_9PEZI</name>
<dbReference type="Pfam" id="PF12253">
    <property type="entry name" value="CAF1A_dimeriz"/>
    <property type="match status" value="1"/>
</dbReference>
<feature type="compositionally biased region" description="Basic and acidic residues" evidence="5">
    <location>
        <begin position="145"/>
        <end position="238"/>
    </location>
</feature>
<keyword evidence="2" id="KW-0227">DNA damage</keyword>
<organism evidence="7 8">
    <name type="scientific">Podospora didyma</name>
    <dbReference type="NCBI Taxonomy" id="330526"/>
    <lineage>
        <taxon>Eukaryota</taxon>
        <taxon>Fungi</taxon>
        <taxon>Dikarya</taxon>
        <taxon>Ascomycota</taxon>
        <taxon>Pezizomycotina</taxon>
        <taxon>Sordariomycetes</taxon>
        <taxon>Sordariomycetidae</taxon>
        <taxon>Sordariales</taxon>
        <taxon>Podosporaceae</taxon>
        <taxon>Podospora</taxon>
    </lineage>
</organism>
<reference evidence="7" key="2">
    <citation type="submission" date="2023-06" db="EMBL/GenBank/DDBJ databases">
        <authorList>
            <consortium name="Lawrence Berkeley National Laboratory"/>
            <person name="Haridas S."/>
            <person name="Hensen N."/>
            <person name="Bonometti L."/>
            <person name="Westerberg I."/>
            <person name="Brannstrom I.O."/>
            <person name="Guillou S."/>
            <person name="Cros-Aarteil S."/>
            <person name="Calhoun S."/>
            <person name="Kuo A."/>
            <person name="Mondo S."/>
            <person name="Pangilinan J."/>
            <person name="Riley R."/>
            <person name="LaButti K."/>
            <person name="Andreopoulos B."/>
            <person name="Lipzen A."/>
            <person name="Chen C."/>
            <person name="Yanf M."/>
            <person name="Daum C."/>
            <person name="Ng V."/>
            <person name="Clum A."/>
            <person name="Steindorff A."/>
            <person name="Ohm R."/>
            <person name="Martin F."/>
            <person name="Silar P."/>
            <person name="Natvig D."/>
            <person name="Lalanne C."/>
            <person name="Gautier V."/>
            <person name="Ament-velasquez S.L."/>
            <person name="Kruys A."/>
            <person name="Hutchinson M.I."/>
            <person name="Powell A.J."/>
            <person name="Barry K."/>
            <person name="Miller A.N."/>
            <person name="Grigoriev I.V."/>
            <person name="Debuchy R."/>
            <person name="Gladieux P."/>
            <person name="Thoren M.H."/>
            <person name="Johannesson H."/>
        </authorList>
    </citation>
    <scope>NUCLEOTIDE SEQUENCE</scope>
    <source>
        <strain evidence="7">CBS 232.78</strain>
    </source>
</reference>
<dbReference type="EMBL" id="JAULSW010000006">
    <property type="protein sequence ID" value="KAK3378478.1"/>
    <property type="molecule type" value="Genomic_DNA"/>
</dbReference>
<evidence type="ECO:0000256" key="1">
    <source>
        <dbReference type="ARBA" id="ARBA00004123"/>
    </source>
</evidence>
<dbReference type="PANTHER" id="PTHR15272">
    <property type="entry name" value="CHROMATIN ASSEMBLY FACTOR 1 SUBUNIT A CAF-1 SUBUNIT A"/>
    <property type="match status" value="1"/>
</dbReference>
<evidence type="ECO:0000313" key="8">
    <source>
        <dbReference type="Proteomes" id="UP001285441"/>
    </source>
</evidence>
<reference evidence="7" key="1">
    <citation type="journal article" date="2023" name="Mol. Phylogenet. Evol.">
        <title>Genome-scale phylogeny and comparative genomics of the fungal order Sordariales.</title>
        <authorList>
            <person name="Hensen N."/>
            <person name="Bonometti L."/>
            <person name="Westerberg I."/>
            <person name="Brannstrom I.O."/>
            <person name="Guillou S."/>
            <person name="Cros-Aarteil S."/>
            <person name="Calhoun S."/>
            <person name="Haridas S."/>
            <person name="Kuo A."/>
            <person name="Mondo S."/>
            <person name="Pangilinan J."/>
            <person name="Riley R."/>
            <person name="LaButti K."/>
            <person name="Andreopoulos B."/>
            <person name="Lipzen A."/>
            <person name="Chen C."/>
            <person name="Yan M."/>
            <person name="Daum C."/>
            <person name="Ng V."/>
            <person name="Clum A."/>
            <person name="Steindorff A."/>
            <person name="Ohm R.A."/>
            <person name="Martin F."/>
            <person name="Silar P."/>
            <person name="Natvig D.O."/>
            <person name="Lalanne C."/>
            <person name="Gautier V."/>
            <person name="Ament-Velasquez S.L."/>
            <person name="Kruys A."/>
            <person name="Hutchinson M.I."/>
            <person name="Powell A.J."/>
            <person name="Barry K."/>
            <person name="Miller A.N."/>
            <person name="Grigoriev I.V."/>
            <person name="Debuchy R."/>
            <person name="Gladieux P."/>
            <person name="Hiltunen Thoren M."/>
            <person name="Johannesson H."/>
        </authorList>
    </citation>
    <scope>NUCLEOTIDE SEQUENCE</scope>
    <source>
        <strain evidence="7">CBS 232.78</strain>
    </source>
</reference>
<feature type="compositionally biased region" description="Acidic residues" evidence="5">
    <location>
        <begin position="450"/>
        <end position="483"/>
    </location>
</feature>
<comment type="caution">
    <text evidence="7">The sequence shown here is derived from an EMBL/GenBank/DDBJ whole genome shotgun (WGS) entry which is preliminary data.</text>
</comment>
<feature type="compositionally biased region" description="Polar residues" evidence="5">
    <location>
        <begin position="243"/>
        <end position="255"/>
    </location>
</feature>
<dbReference type="GO" id="GO:0006334">
    <property type="term" value="P:nucleosome assembly"/>
    <property type="evidence" value="ECO:0007669"/>
    <property type="project" value="TreeGrafter"/>
</dbReference>
<evidence type="ECO:0000256" key="2">
    <source>
        <dbReference type="ARBA" id="ARBA00022763"/>
    </source>
</evidence>
<comment type="subcellular location">
    <subcellularLocation>
        <location evidence="1">Nucleus</location>
    </subcellularLocation>
</comment>
<feature type="region of interest" description="Disordered" evidence="5">
    <location>
        <begin position="63"/>
        <end position="285"/>
    </location>
</feature>
<evidence type="ECO:0000259" key="6">
    <source>
        <dbReference type="Pfam" id="PF12253"/>
    </source>
</evidence>
<feature type="compositionally biased region" description="Low complexity" evidence="5">
    <location>
        <begin position="89"/>
        <end position="101"/>
    </location>
</feature>
<feature type="domain" description="Chromatin assembly factor 1 subunit A dimerization" evidence="6">
    <location>
        <begin position="400"/>
        <end position="474"/>
    </location>
</feature>
<feature type="region of interest" description="Disordered" evidence="5">
    <location>
        <begin position="1"/>
        <end position="51"/>
    </location>
</feature>